<evidence type="ECO:0000313" key="3">
    <source>
        <dbReference type="Proteomes" id="UP000186583"/>
    </source>
</evidence>
<feature type="signal peptide" evidence="1">
    <location>
        <begin position="1"/>
        <end position="15"/>
    </location>
</feature>
<comment type="caution">
    <text evidence="2">The sequence shown here is derived from an EMBL/GenBank/DDBJ whole genome shotgun (WGS) entry which is preliminary data.</text>
</comment>
<dbReference type="OrthoDB" id="3679184at2759"/>
<dbReference type="AlphaFoldDB" id="A0A1Q8S4U1"/>
<feature type="chain" id="PRO_5012096086" description="Hypersensitive response-inducing protein" evidence="1">
    <location>
        <begin position="16"/>
        <end position="143"/>
    </location>
</feature>
<accession>A0A1Q8S4U1</accession>
<organism evidence="2 3">
    <name type="scientific">Colletotrichum chlorophyti</name>
    <dbReference type="NCBI Taxonomy" id="708187"/>
    <lineage>
        <taxon>Eukaryota</taxon>
        <taxon>Fungi</taxon>
        <taxon>Dikarya</taxon>
        <taxon>Ascomycota</taxon>
        <taxon>Pezizomycotina</taxon>
        <taxon>Sordariomycetes</taxon>
        <taxon>Hypocreomycetidae</taxon>
        <taxon>Glomerellales</taxon>
        <taxon>Glomerellaceae</taxon>
        <taxon>Colletotrichum</taxon>
    </lineage>
</organism>
<dbReference type="Proteomes" id="UP000186583">
    <property type="component" value="Unassembled WGS sequence"/>
</dbReference>
<evidence type="ECO:0008006" key="4">
    <source>
        <dbReference type="Google" id="ProtNLM"/>
    </source>
</evidence>
<name>A0A1Q8S4U1_9PEZI</name>
<evidence type="ECO:0000256" key="1">
    <source>
        <dbReference type="SAM" id="SignalP"/>
    </source>
</evidence>
<evidence type="ECO:0000313" key="2">
    <source>
        <dbReference type="EMBL" id="OLN96417.1"/>
    </source>
</evidence>
<gene>
    <name evidence="2" type="ORF">CCHL11_00681</name>
</gene>
<proteinExistence type="predicted"/>
<keyword evidence="1" id="KW-0732">Signal</keyword>
<keyword evidence="3" id="KW-1185">Reference proteome</keyword>
<dbReference type="EMBL" id="MPGH01000017">
    <property type="protein sequence ID" value="OLN96417.1"/>
    <property type="molecule type" value="Genomic_DNA"/>
</dbReference>
<sequence length="143" mass="15030">MQLFALLSTAAVASAAVVGKRDVTFKVSGFSAGCIPHSTQCLYTFNVIQPGTMETTGVQCTALVPANTDGTLPDVKEGACALSSRTFDVVRGDLGLTLTVSQPVTPSSNQTGSHLLPKDQFVIYNQPNAIVESYTGPSEFDLE</sequence>
<reference evidence="2 3" key="1">
    <citation type="submission" date="2016-11" db="EMBL/GenBank/DDBJ databases">
        <title>Draft Genome Assembly of Colletotrichum chlorophyti a pathogen of herbaceous plants.</title>
        <authorList>
            <person name="Gan P."/>
            <person name="Narusaka M."/>
            <person name="Tsushima A."/>
            <person name="Narusaka Y."/>
            <person name="Takano Y."/>
            <person name="Shirasu K."/>
        </authorList>
    </citation>
    <scope>NUCLEOTIDE SEQUENCE [LARGE SCALE GENOMIC DNA]</scope>
    <source>
        <strain evidence="2 3">NTL11</strain>
    </source>
</reference>
<protein>
    <recommendedName>
        <fullName evidence="4">Hypersensitive response-inducing protein</fullName>
    </recommendedName>
</protein>